<dbReference type="PANTHER" id="PTHR14145">
    <property type="entry name" value="26S PROTESOME SUBUNIT 6"/>
    <property type="match status" value="1"/>
</dbReference>
<reference evidence="5 6" key="1">
    <citation type="submission" date="2023-02" db="EMBL/GenBank/DDBJ databases">
        <title>LHISI_Scaffold_Assembly.</title>
        <authorList>
            <person name="Stuart O.P."/>
            <person name="Cleave R."/>
            <person name="Magrath M.J.L."/>
            <person name="Mikheyev A.S."/>
        </authorList>
    </citation>
    <scope>NUCLEOTIDE SEQUENCE [LARGE SCALE GENOMIC DNA]</scope>
    <source>
        <strain evidence="5">Daus_M_001</strain>
        <tissue evidence="5">Leg muscle</tissue>
    </source>
</reference>
<comment type="similarity">
    <text evidence="1">Belongs to the proteasome subunit S10 family.</text>
</comment>
<evidence type="ECO:0000256" key="1">
    <source>
        <dbReference type="ARBA" id="ARBA00005717"/>
    </source>
</evidence>
<evidence type="ECO:0000256" key="2">
    <source>
        <dbReference type="ARBA" id="ARBA00014932"/>
    </source>
</evidence>
<dbReference type="PANTHER" id="PTHR14145:SF1">
    <property type="entry name" value="26S PROTEASOME NON-ATPASE REGULATORY SUBUNIT 6"/>
    <property type="match status" value="1"/>
</dbReference>
<dbReference type="InterPro" id="IPR036390">
    <property type="entry name" value="WH_DNA-bd_sf"/>
</dbReference>
<evidence type="ECO:0000256" key="3">
    <source>
        <dbReference type="ARBA" id="ARBA00022942"/>
    </source>
</evidence>
<dbReference type="Proteomes" id="UP001159363">
    <property type="component" value="Chromosome 16"/>
</dbReference>
<gene>
    <name evidence="5" type="ORF">PR048_033120</name>
</gene>
<evidence type="ECO:0000313" key="5">
    <source>
        <dbReference type="EMBL" id="KAJ8865600.1"/>
    </source>
</evidence>
<organism evidence="5 6">
    <name type="scientific">Dryococelus australis</name>
    <dbReference type="NCBI Taxonomy" id="614101"/>
    <lineage>
        <taxon>Eukaryota</taxon>
        <taxon>Metazoa</taxon>
        <taxon>Ecdysozoa</taxon>
        <taxon>Arthropoda</taxon>
        <taxon>Hexapoda</taxon>
        <taxon>Insecta</taxon>
        <taxon>Pterygota</taxon>
        <taxon>Neoptera</taxon>
        <taxon>Polyneoptera</taxon>
        <taxon>Phasmatodea</taxon>
        <taxon>Verophasmatodea</taxon>
        <taxon>Anareolatae</taxon>
        <taxon>Phasmatidae</taxon>
        <taxon>Eurycanthinae</taxon>
        <taxon>Dryococelus</taxon>
    </lineage>
</organism>
<dbReference type="Pfam" id="PF21154">
    <property type="entry name" value="RPN7_PSMD6_C"/>
    <property type="match status" value="1"/>
</dbReference>
<dbReference type="InterPro" id="IPR049549">
    <property type="entry name" value="RPN7_PSMD6_C"/>
</dbReference>
<dbReference type="Pfam" id="PF01399">
    <property type="entry name" value="PCI"/>
    <property type="match status" value="1"/>
</dbReference>
<dbReference type="InterPro" id="IPR045135">
    <property type="entry name" value="Rpn7_N"/>
</dbReference>
<sequence length="408" mass="46710">MDCDSDNSPPSILHLAKLKFILCLPEHQFDNVLQAQLLEGIINGNMAPYYKTVCTDLSWNMDVDLLNKMHATNEEELSKFDTQSEMAEEDDYLSVWQDKLNYLCNIGDKGNAEELARSKLKDKSLSMQSRSHAVFALFRISYIHGCELVGMRKAIEEAESLILGGSVSDGAGDWSSRNKLKAYLGLYNLAMREYNKAACLFLDCVPTFESYELASFEDIVWYTLLACMVALPRNELQSNFGQSGEMAHALRRKCPEFCEYFMSLYECRYGDFFVNLAQMETKMRLDPLLHPHYRHYVREMKLRAYDQLLQAYSSFGLKKMSETFGVSEDFMEKEVAQFVADGRLQCKIDRVAKTVVTLFCGAQSKFGCSETELLSGAVHDREVFYQKIIKHGDNVLNRTKKLARVIDF</sequence>
<proteinExistence type="inferred from homology"/>
<dbReference type="InterPro" id="IPR000717">
    <property type="entry name" value="PCI_dom"/>
</dbReference>
<evidence type="ECO:0000313" key="6">
    <source>
        <dbReference type="Proteomes" id="UP001159363"/>
    </source>
</evidence>
<dbReference type="Gene3D" id="1.25.40.570">
    <property type="match status" value="1"/>
</dbReference>
<keyword evidence="6" id="KW-1185">Reference proteome</keyword>
<accession>A0ABQ9FZB8</accession>
<protein>
    <recommendedName>
        <fullName evidence="2">26S proteasome non-ATPase regulatory subunit 6</fullName>
    </recommendedName>
</protein>
<dbReference type="InterPro" id="IPR019585">
    <property type="entry name" value="Rpn7/CSN1"/>
</dbReference>
<dbReference type="Pfam" id="PF10602">
    <property type="entry name" value="RPN7"/>
    <property type="match status" value="1"/>
</dbReference>
<dbReference type="SMART" id="SM00088">
    <property type="entry name" value="PINT"/>
    <property type="match status" value="1"/>
</dbReference>
<feature type="domain" description="PCI" evidence="4">
    <location>
        <begin position="193"/>
        <end position="362"/>
    </location>
</feature>
<evidence type="ECO:0000259" key="4">
    <source>
        <dbReference type="PROSITE" id="PS50250"/>
    </source>
</evidence>
<dbReference type="SUPFAM" id="SSF46785">
    <property type="entry name" value="Winged helix' DNA-binding domain"/>
    <property type="match status" value="1"/>
</dbReference>
<dbReference type="EMBL" id="JARBHB010000017">
    <property type="protein sequence ID" value="KAJ8865600.1"/>
    <property type="molecule type" value="Genomic_DNA"/>
</dbReference>
<name>A0ABQ9FZB8_9NEOP</name>
<comment type="caution">
    <text evidence="5">The sequence shown here is derived from an EMBL/GenBank/DDBJ whole genome shotgun (WGS) entry which is preliminary data.</text>
</comment>
<keyword evidence="3" id="KW-0647">Proteasome</keyword>
<dbReference type="PROSITE" id="PS50250">
    <property type="entry name" value="PCI"/>
    <property type="match status" value="1"/>
</dbReference>